<organism evidence="1">
    <name type="scientific">Myoviridae sp. ctsK93</name>
    <dbReference type="NCBI Taxonomy" id="2825190"/>
    <lineage>
        <taxon>Viruses</taxon>
        <taxon>Duplodnaviria</taxon>
        <taxon>Heunggongvirae</taxon>
        <taxon>Uroviricota</taxon>
        <taxon>Caudoviricetes</taxon>
    </lineage>
</organism>
<name>A0A8S5PKX2_9CAUD</name>
<accession>A0A8S5PKX2</accession>
<sequence>MKTRTIIKKRFEFVCSVMNNKLYYSEKEQKRIARRMFVLNNLKY</sequence>
<reference evidence="1" key="1">
    <citation type="journal article" date="2021" name="Proc. Natl. Acad. Sci. U.S.A.">
        <title>A Catalog of Tens of Thousands of Viruses from Human Metagenomes Reveals Hidden Associations with Chronic Diseases.</title>
        <authorList>
            <person name="Tisza M.J."/>
            <person name="Buck C.B."/>
        </authorList>
    </citation>
    <scope>NUCLEOTIDE SEQUENCE</scope>
    <source>
        <strain evidence="1">CtsK93</strain>
    </source>
</reference>
<evidence type="ECO:0000313" key="1">
    <source>
        <dbReference type="EMBL" id="DAE07131.1"/>
    </source>
</evidence>
<dbReference type="EMBL" id="BK015446">
    <property type="protein sequence ID" value="DAE07131.1"/>
    <property type="molecule type" value="Genomic_DNA"/>
</dbReference>
<proteinExistence type="predicted"/>
<protein>
    <submittedName>
        <fullName evidence="1">Uncharacterized protein</fullName>
    </submittedName>
</protein>